<dbReference type="InterPro" id="IPR017107">
    <property type="entry name" value="AP1_complex_gsu"/>
</dbReference>
<dbReference type="GO" id="GO:0016192">
    <property type="term" value="P:vesicle-mediated transport"/>
    <property type="evidence" value="ECO:0007669"/>
    <property type="project" value="InterPro"/>
</dbReference>
<dbReference type="Gene3D" id="2.60.40.1230">
    <property type="match status" value="1"/>
</dbReference>
<dbReference type="SMART" id="SM00809">
    <property type="entry name" value="Alpha_adaptinC2"/>
    <property type="match status" value="1"/>
</dbReference>
<comment type="subcellular location">
    <subcellularLocation>
        <location evidence="1">Cytoplasmic vesicle membrane</location>
    </subcellularLocation>
    <subcellularLocation>
        <location evidence="2">Golgi apparatus</location>
    </subcellularLocation>
</comment>
<name>W7ACD6_9APIC</name>
<dbReference type="InterPro" id="IPR050840">
    <property type="entry name" value="Adaptor_Complx_Large_Subunit"/>
</dbReference>
<dbReference type="EMBL" id="KI965460">
    <property type="protein sequence ID" value="EUD69365.1"/>
    <property type="molecule type" value="Genomic_DNA"/>
</dbReference>
<sequence length="1017" mass="114805">MSIKLRELIRNIRNCKTAAEERSVVAKECALIRTAFKEEDNIYRHRNVAKLLFMNMLGYPTYFGQIECLKLVASSKFSFKRIGYLGLTILLDENTDILMLVTNSIKNDLKNSNQYINGLALCALGNIANTEMCSSLRYEILDLMNINNPYIKKKAAMCAIRILKKTSDMEDLFVEKINNLLEDRNHGVLSAGISLMISLIEKNSQYRKVLKGHTNKIVKILKSCVMSSYSHGVEYDVYGINDPFLQVKILKLLKYLNTEGGGTSSGVIGTRTEGQPDEAIEGVTDGHTSITQGRNLVGSESDNKQHVYDMDEVNSVLAQVATNTDSTKNVGNAILYECVKTITYISTDPGLLVLAVNVLGKFLQNTDNNIRYVGLCTLQKLLKKDPKTLHMYRNTIIECLKDQDISIRKKALDVAFALITKDSLKVMVKELLNYLLVADIEIKSDIVSNICVSVNKYSPNVQYLLDTYIKLLCLAGNFIQDHIKNDFIYHVLQNSEFHAYVVYKIFFCIKENLNQYALVQVGIWCIGELGDLLVQESHKNVGPDGETITVTHEDVFDLLEKIVKTYERNAIKELHNINIKDPIQNILYNKSSNIFEDIHLNTVNYAHTSYNNSAYICCNVASESMHSDDSNVILQYVLMCLNKLTVRFPTQKLKIEKIIQKYKKNKCIEIQQRACEFHELMSTQWDDIRESILLRIPPCPNKNMNKRKPPHMDDDDVVEVTVHDAIGSQGVRDSGIMNNSSTDIYTDKVGTACVDLLDLEDVLGIQNGDTNHPSLTTDVRSPLPRIDTLNGTRHFSINETAANKLDMLDIADDVKISSTHLLQTEESKDNATARNDKEVEIEKKKNEDILADLFGSISIDQPKRTAQGNTSLDLLLDDMPPEKQEDLLSLNLGNAKMQIDPLKVYDKNGVEICFHFEKENIDSQAVTILATYSNKSGELLSSFIFEAVVPNYVKLEILAASSSELPSGEENKIRQELKIVNKLFKKKPLLMKVRISYQRNGEKLQDFINIGNFPTAL</sequence>
<keyword evidence="12" id="KW-1185">Reference proteome</keyword>
<evidence type="ECO:0000256" key="3">
    <source>
        <dbReference type="ARBA" id="ARBA00006613"/>
    </source>
</evidence>
<protein>
    <recommendedName>
        <fullName evidence="9">AP-1 complex subunit gamma</fullName>
    </recommendedName>
</protein>
<evidence type="ECO:0000256" key="7">
    <source>
        <dbReference type="ARBA" id="ARBA00023136"/>
    </source>
</evidence>
<accession>W7ACD6</accession>
<dbReference type="PANTHER" id="PTHR22780">
    <property type="entry name" value="ADAPTIN, ALPHA/GAMMA/EPSILON"/>
    <property type="match status" value="1"/>
</dbReference>
<organism evidence="11 12">
    <name type="scientific">Plasmodium inui San Antonio 1</name>
    <dbReference type="NCBI Taxonomy" id="1237626"/>
    <lineage>
        <taxon>Eukaryota</taxon>
        <taxon>Sar</taxon>
        <taxon>Alveolata</taxon>
        <taxon>Apicomplexa</taxon>
        <taxon>Aconoidasida</taxon>
        <taxon>Haemosporida</taxon>
        <taxon>Plasmodiidae</taxon>
        <taxon>Plasmodium</taxon>
        <taxon>Plasmodium (Plasmodium)</taxon>
    </lineage>
</organism>
<dbReference type="VEuPathDB" id="PlasmoDB:C922_00228"/>
<evidence type="ECO:0000259" key="10">
    <source>
        <dbReference type="PROSITE" id="PS50180"/>
    </source>
</evidence>
<proteinExistence type="inferred from homology"/>
<dbReference type="Proteomes" id="UP000030640">
    <property type="component" value="Unassembled WGS sequence"/>
</dbReference>
<evidence type="ECO:0000256" key="1">
    <source>
        <dbReference type="ARBA" id="ARBA00004156"/>
    </source>
</evidence>
<keyword evidence="8 9" id="KW-0968">Cytoplasmic vesicle</keyword>
<keyword evidence="6 9" id="KW-0333">Golgi apparatus</keyword>
<evidence type="ECO:0000256" key="6">
    <source>
        <dbReference type="ARBA" id="ARBA00023034"/>
    </source>
</evidence>
<evidence type="ECO:0000313" key="12">
    <source>
        <dbReference type="Proteomes" id="UP000030640"/>
    </source>
</evidence>
<dbReference type="GO" id="GO:0006886">
    <property type="term" value="P:intracellular protein transport"/>
    <property type="evidence" value="ECO:0007669"/>
    <property type="project" value="UniProtKB-UniRule"/>
</dbReference>
<dbReference type="InterPro" id="IPR002553">
    <property type="entry name" value="Clathrin/coatomer_adapt-like_N"/>
</dbReference>
<evidence type="ECO:0000256" key="9">
    <source>
        <dbReference type="PIRNR" id="PIRNR037094"/>
    </source>
</evidence>
<dbReference type="RefSeq" id="XP_008814067.1">
    <property type="nucleotide sequence ID" value="XM_008815845.1"/>
</dbReference>
<dbReference type="SUPFAM" id="SSF49348">
    <property type="entry name" value="Clathrin adaptor appendage domain"/>
    <property type="match status" value="1"/>
</dbReference>
<dbReference type="Pfam" id="PF02883">
    <property type="entry name" value="Alpha_adaptinC2"/>
    <property type="match status" value="1"/>
</dbReference>
<dbReference type="SUPFAM" id="SSF48371">
    <property type="entry name" value="ARM repeat"/>
    <property type="match status" value="1"/>
</dbReference>
<dbReference type="PROSITE" id="PS50180">
    <property type="entry name" value="GAE"/>
    <property type="match status" value="1"/>
</dbReference>
<keyword evidence="5 9" id="KW-0653">Protein transport</keyword>
<evidence type="ECO:0000313" key="11">
    <source>
        <dbReference type="EMBL" id="EUD69365.1"/>
    </source>
</evidence>
<dbReference type="Gene3D" id="1.25.10.10">
    <property type="entry name" value="Leucine-rich Repeat Variant"/>
    <property type="match status" value="1"/>
</dbReference>
<keyword evidence="4 9" id="KW-0813">Transport</keyword>
<comment type="similarity">
    <text evidence="3 9">Belongs to the adaptor complexes large subunit family.</text>
</comment>
<dbReference type="AlphaFoldDB" id="W7ACD6"/>
<evidence type="ECO:0000256" key="5">
    <source>
        <dbReference type="ARBA" id="ARBA00022927"/>
    </source>
</evidence>
<reference evidence="11 12" key="1">
    <citation type="submission" date="2013-02" db="EMBL/GenBank/DDBJ databases">
        <title>The Genome Sequence of Plasmodium inui San Antonio 1.</title>
        <authorList>
            <consortium name="The Broad Institute Genome Sequencing Platform"/>
            <consortium name="The Broad Institute Genome Sequencing Center for Infectious Disease"/>
            <person name="Neafsey D."/>
            <person name="Cheeseman I."/>
            <person name="Volkman S."/>
            <person name="Adams J."/>
            <person name="Walker B."/>
            <person name="Young S.K."/>
            <person name="Zeng Q."/>
            <person name="Gargeya S."/>
            <person name="Fitzgerald M."/>
            <person name="Haas B."/>
            <person name="Abouelleil A."/>
            <person name="Alvarado L."/>
            <person name="Arachchi H.M."/>
            <person name="Berlin A.M."/>
            <person name="Chapman S.B."/>
            <person name="Dewar J."/>
            <person name="Goldberg J."/>
            <person name="Griggs A."/>
            <person name="Gujja S."/>
            <person name="Hansen M."/>
            <person name="Howarth C."/>
            <person name="Imamovic A."/>
            <person name="Larimer J."/>
            <person name="McCowan C."/>
            <person name="Murphy C."/>
            <person name="Neiman D."/>
            <person name="Pearson M."/>
            <person name="Priest M."/>
            <person name="Roberts A."/>
            <person name="Saif S."/>
            <person name="Shea T."/>
            <person name="Sisk P."/>
            <person name="Sykes S."/>
            <person name="Wortman J."/>
            <person name="Nusbaum C."/>
            <person name="Birren B."/>
        </authorList>
    </citation>
    <scope>NUCLEOTIDE SEQUENCE [LARGE SCALE GENOMIC DNA]</scope>
    <source>
        <strain evidence="11 12">San Antonio 1</strain>
    </source>
</reference>
<feature type="domain" description="GAE" evidence="10">
    <location>
        <begin position="897"/>
        <end position="1014"/>
    </location>
</feature>
<gene>
    <name evidence="11" type="ORF">C922_00228</name>
</gene>
<keyword evidence="7 9" id="KW-0472">Membrane</keyword>
<dbReference type="Pfam" id="PF01602">
    <property type="entry name" value="Adaptin_N"/>
    <property type="match status" value="1"/>
</dbReference>
<dbReference type="InterPro" id="IPR008152">
    <property type="entry name" value="Clathrin_a/b/g-adaptin_app_Ig"/>
</dbReference>
<dbReference type="GO" id="GO:0030121">
    <property type="term" value="C:AP-1 adaptor complex"/>
    <property type="evidence" value="ECO:0007669"/>
    <property type="project" value="InterPro"/>
</dbReference>
<dbReference type="PIRSF" id="PIRSF037094">
    <property type="entry name" value="AP1_complex_gamma"/>
    <property type="match status" value="1"/>
</dbReference>
<dbReference type="GeneID" id="20035502"/>
<dbReference type="InterPro" id="IPR008153">
    <property type="entry name" value="GAE_dom"/>
</dbReference>
<evidence type="ECO:0000256" key="2">
    <source>
        <dbReference type="ARBA" id="ARBA00004555"/>
    </source>
</evidence>
<dbReference type="InterPro" id="IPR013041">
    <property type="entry name" value="Clathrin_app_Ig-like_sf"/>
</dbReference>
<evidence type="ECO:0000256" key="4">
    <source>
        <dbReference type="ARBA" id="ARBA00022448"/>
    </source>
</evidence>
<dbReference type="InterPro" id="IPR016024">
    <property type="entry name" value="ARM-type_fold"/>
</dbReference>
<dbReference type="OrthoDB" id="28053at2759"/>
<dbReference type="InterPro" id="IPR011989">
    <property type="entry name" value="ARM-like"/>
</dbReference>
<evidence type="ECO:0000256" key="8">
    <source>
        <dbReference type="ARBA" id="ARBA00023329"/>
    </source>
</evidence>